<reference evidence="1 2" key="1">
    <citation type="submission" date="2016-11" db="EMBL/GenBank/DDBJ databases">
        <authorList>
            <person name="Jaros S."/>
            <person name="Januszkiewicz K."/>
            <person name="Wedrychowicz H."/>
        </authorList>
    </citation>
    <scope>NUCLEOTIDE SEQUENCE [LARGE SCALE GENOMIC DNA]</scope>
    <source>
        <strain evidence="1 2">DSM 24787</strain>
    </source>
</reference>
<dbReference type="STRING" id="536979.SAMN04488055_3507"/>
<keyword evidence="2" id="KW-1185">Reference proteome</keyword>
<protein>
    <recommendedName>
        <fullName evidence="3">Antibiotic biosynthesis monooxygenase</fullName>
    </recommendedName>
</protein>
<accession>A0A1N6J050</accession>
<evidence type="ECO:0000313" key="2">
    <source>
        <dbReference type="Proteomes" id="UP000185003"/>
    </source>
</evidence>
<evidence type="ECO:0000313" key="1">
    <source>
        <dbReference type="EMBL" id="SIO37642.1"/>
    </source>
</evidence>
<proteinExistence type="predicted"/>
<organism evidence="1 2">
    <name type="scientific">Chitinophaga niabensis</name>
    <dbReference type="NCBI Taxonomy" id="536979"/>
    <lineage>
        <taxon>Bacteria</taxon>
        <taxon>Pseudomonadati</taxon>
        <taxon>Bacteroidota</taxon>
        <taxon>Chitinophagia</taxon>
        <taxon>Chitinophagales</taxon>
        <taxon>Chitinophagaceae</taxon>
        <taxon>Chitinophaga</taxon>
    </lineage>
</organism>
<sequence>MMKQVLVNYIVKPEKIGENIALIKDVFLALKSSRSKGVKYSVYRMGENVFIHIAQFETEEANNEFRALEAFKAFRKDHSERQVEKPITNDIEEIGNFSSISPIT</sequence>
<dbReference type="RefSeq" id="WP_074240742.1">
    <property type="nucleotide sequence ID" value="NZ_FSRA01000002.1"/>
</dbReference>
<dbReference type="Proteomes" id="UP000185003">
    <property type="component" value="Unassembled WGS sequence"/>
</dbReference>
<dbReference type="Gene3D" id="3.30.70.100">
    <property type="match status" value="1"/>
</dbReference>
<name>A0A1N6J050_9BACT</name>
<dbReference type="SUPFAM" id="SSF54909">
    <property type="entry name" value="Dimeric alpha+beta barrel"/>
    <property type="match status" value="1"/>
</dbReference>
<dbReference type="InterPro" id="IPR011008">
    <property type="entry name" value="Dimeric_a/b-barrel"/>
</dbReference>
<gene>
    <name evidence="1" type="ORF">SAMN04488055_3507</name>
</gene>
<dbReference type="EMBL" id="FSRA01000002">
    <property type="protein sequence ID" value="SIO37642.1"/>
    <property type="molecule type" value="Genomic_DNA"/>
</dbReference>
<dbReference type="AlphaFoldDB" id="A0A1N6J050"/>
<dbReference type="OrthoDB" id="8481042at2"/>
<evidence type="ECO:0008006" key="3">
    <source>
        <dbReference type="Google" id="ProtNLM"/>
    </source>
</evidence>